<organism evidence="1 2">
    <name type="scientific">Legionella pneumophila</name>
    <dbReference type="NCBI Taxonomy" id="446"/>
    <lineage>
        <taxon>Bacteria</taxon>
        <taxon>Pseudomonadati</taxon>
        <taxon>Pseudomonadota</taxon>
        <taxon>Gammaproteobacteria</taxon>
        <taxon>Legionellales</taxon>
        <taxon>Legionellaceae</taxon>
        <taxon>Legionella</taxon>
    </lineage>
</organism>
<proteinExistence type="predicted"/>
<sequence>MKFQDSDFEERYNTMWNKIAVSADVQIRQLFGAKGFFSEQQPNYYQLLANYAQAAKNIVNNLSRQSPMFDDKEYVEGYMIATLQSIYKDFSQYKPRIAGRYGERSSCVDLINKTLEWVASFGLKLENLSESDDEMTIAFH</sequence>
<evidence type="ECO:0000313" key="2">
    <source>
        <dbReference type="Proteomes" id="UP000861567"/>
    </source>
</evidence>
<gene>
    <name evidence="1" type="ORF">I8Y58_001731</name>
</gene>
<dbReference type="EMBL" id="DACSEI010000015">
    <property type="protein sequence ID" value="HAT1596504.1"/>
    <property type="molecule type" value="Genomic_DNA"/>
</dbReference>
<dbReference type="AlphaFoldDB" id="A0AAN5KRD8"/>
<accession>A0AAN5KRD8</accession>
<protein>
    <submittedName>
        <fullName evidence="1">Beta-glucosidase</fullName>
    </submittedName>
</protein>
<dbReference type="Proteomes" id="UP000861567">
    <property type="component" value="Unassembled WGS sequence"/>
</dbReference>
<comment type="caution">
    <text evidence="1">The sequence shown here is derived from an EMBL/GenBank/DDBJ whole genome shotgun (WGS) entry which is preliminary data.</text>
</comment>
<name>A0AAN5KRD8_LEGPN</name>
<evidence type="ECO:0000313" key="1">
    <source>
        <dbReference type="EMBL" id="HAT1596504.1"/>
    </source>
</evidence>
<reference evidence="1" key="1">
    <citation type="journal article" date="2018" name="Genome Biol.">
        <title>SKESA: strategic k-mer extension for scrupulous assemblies.</title>
        <authorList>
            <person name="Souvorov A."/>
            <person name="Agarwala R."/>
            <person name="Lipman D.J."/>
        </authorList>
    </citation>
    <scope>NUCLEOTIDE SEQUENCE</scope>
    <source>
        <strain evidence="1">D3612</strain>
    </source>
</reference>
<reference evidence="1" key="2">
    <citation type="submission" date="2020-11" db="EMBL/GenBank/DDBJ databases">
        <authorList>
            <consortium name="NCBI Pathogen Detection Project"/>
        </authorList>
    </citation>
    <scope>NUCLEOTIDE SEQUENCE</scope>
    <source>
        <strain evidence="1">D3612</strain>
    </source>
</reference>